<feature type="compositionally biased region" description="Acidic residues" evidence="3">
    <location>
        <begin position="431"/>
        <end position="443"/>
    </location>
</feature>
<evidence type="ECO:0000313" key="5">
    <source>
        <dbReference type="Proteomes" id="UP000621799"/>
    </source>
</evidence>
<dbReference type="PANTHER" id="PTHR38340">
    <property type="entry name" value="S-LAYER PROTEIN"/>
    <property type="match status" value="1"/>
</dbReference>
<dbReference type="PROSITE" id="PS00330">
    <property type="entry name" value="HEMOLYSIN_CALCIUM"/>
    <property type="match status" value="3"/>
</dbReference>
<dbReference type="GO" id="GO:0005576">
    <property type="term" value="C:extracellular region"/>
    <property type="evidence" value="ECO:0007669"/>
    <property type="project" value="UniProtKB-SubCell"/>
</dbReference>
<feature type="compositionally biased region" description="Gly residues" evidence="3">
    <location>
        <begin position="367"/>
        <end position="377"/>
    </location>
</feature>
<dbReference type="PANTHER" id="PTHR38340:SF1">
    <property type="entry name" value="S-LAYER PROTEIN"/>
    <property type="match status" value="1"/>
</dbReference>
<dbReference type="InterPro" id="IPR001343">
    <property type="entry name" value="Hemolysn_Ca-bd"/>
</dbReference>
<dbReference type="Proteomes" id="UP000621799">
    <property type="component" value="Unassembled WGS sequence"/>
</dbReference>
<dbReference type="InterPro" id="IPR011049">
    <property type="entry name" value="Serralysin-like_metalloprot_C"/>
</dbReference>
<feature type="region of interest" description="Disordered" evidence="3">
    <location>
        <begin position="367"/>
        <end position="447"/>
    </location>
</feature>
<dbReference type="EMBL" id="JADEXN010000214">
    <property type="protein sequence ID" value="MBE9041577.1"/>
    <property type="molecule type" value="Genomic_DNA"/>
</dbReference>
<dbReference type="GO" id="GO:0005509">
    <property type="term" value="F:calcium ion binding"/>
    <property type="evidence" value="ECO:0007669"/>
    <property type="project" value="InterPro"/>
</dbReference>
<dbReference type="RefSeq" id="WP_264321778.1">
    <property type="nucleotide sequence ID" value="NZ_JADEXN010000214.1"/>
</dbReference>
<evidence type="ECO:0000256" key="3">
    <source>
        <dbReference type="SAM" id="MobiDB-lite"/>
    </source>
</evidence>
<dbReference type="InterPro" id="IPR018511">
    <property type="entry name" value="Hemolysin-typ_Ca-bd_CS"/>
</dbReference>
<feature type="compositionally biased region" description="Polar residues" evidence="3">
    <location>
        <begin position="401"/>
        <end position="410"/>
    </location>
</feature>
<feature type="compositionally biased region" description="Gly residues" evidence="3">
    <location>
        <begin position="417"/>
        <end position="430"/>
    </location>
</feature>
<dbReference type="Gene3D" id="2.150.10.10">
    <property type="entry name" value="Serralysin-like metalloprotease, C-terminal"/>
    <property type="match status" value="3"/>
</dbReference>
<evidence type="ECO:0000256" key="2">
    <source>
        <dbReference type="ARBA" id="ARBA00022525"/>
    </source>
</evidence>
<dbReference type="SUPFAM" id="SSF51120">
    <property type="entry name" value="beta-Roll"/>
    <property type="match status" value="3"/>
</dbReference>
<dbReference type="Pfam" id="PF00353">
    <property type="entry name" value="HemolysinCabind"/>
    <property type="match status" value="5"/>
</dbReference>
<protein>
    <submittedName>
        <fullName evidence="4">Uncharacterized protein</fullName>
    </submittedName>
</protein>
<organism evidence="4 5">
    <name type="scientific">Zarconia navalis LEGE 11467</name>
    <dbReference type="NCBI Taxonomy" id="1828826"/>
    <lineage>
        <taxon>Bacteria</taxon>
        <taxon>Bacillati</taxon>
        <taxon>Cyanobacteriota</taxon>
        <taxon>Cyanophyceae</taxon>
        <taxon>Oscillatoriophycideae</taxon>
        <taxon>Oscillatoriales</taxon>
        <taxon>Oscillatoriales incertae sedis</taxon>
        <taxon>Zarconia</taxon>
        <taxon>Zarconia navalis</taxon>
    </lineage>
</organism>
<sequence>MVDLAVWNFEDNNLTADGGNPNNANALASAGAGLTANIQQNNNLWRAEGWNAEATDYLQFEVDLSGHEDIQVALNAQRGAQGPATQDFQYSLNGTDFTLVEDIGIPAQPGFADYTIDLSNIDAIDDRDRVFFRIVGSTANKAFQIDTIAFTGTEIVVENDMTPPTATIAIADGGLATITFDEDVTGVDISDFGFTQNGTGVDISGLTVTEVNATTYTIDLSTVTTADGAYALTLNAATSLIQDTAATPNDLAADATGNLTVAGPDITAPTATIAIAEGGVATIVFDEDVTGVDINDFAFTQDGNVININALAVTAVDATTYNIDLSTVTAADGAYVLTLTANNSGIADTAATPNDLAVNATGNLTVGGDGGTDGGTDGSTELQFPDFPEAPTTENAVPGDDSSNILSGGETSDAIDGGAGDDAIEGGGGDDAIDGGIGDDDIDGGAGNDVIDASNGADLVFAGEGDDAVNGGDGKDIISAGTGNDIIEGGQGDDIIFGNAGTDFIQGGLGADVVFGGQGSDVIDGGEGDDALVGNLGDDSITGGAGNDVIFGNVGTDLLDGGVGDDYLLGGKGNDTLIGGDGNDVLAGNLSDDLLTGGAGGDRFDFLSNDGNDIITDFQDGIDIIGLEAGFTFADLTITQIDADTQIQAGGASITLQGVDSSLISEADIAFIL</sequence>
<evidence type="ECO:0000256" key="1">
    <source>
        <dbReference type="ARBA" id="ARBA00004613"/>
    </source>
</evidence>
<keyword evidence="5" id="KW-1185">Reference proteome</keyword>
<dbReference type="PRINTS" id="PR00313">
    <property type="entry name" value="CABNDNGRPT"/>
</dbReference>
<comment type="subcellular location">
    <subcellularLocation>
        <location evidence="1">Secreted</location>
    </subcellularLocation>
</comment>
<reference evidence="4" key="1">
    <citation type="submission" date="2020-10" db="EMBL/GenBank/DDBJ databases">
        <authorList>
            <person name="Castelo-Branco R."/>
            <person name="Eusebio N."/>
            <person name="Adriana R."/>
            <person name="Vieira A."/>
            <person name="Brugerolle De Fraissinette N."/>
            <person name="Rezende De Castro R."/>
            <person name="Schneider M.P."/>
            <person name="Vasconcelos V."/>
            <person name="Leao P.N."/>
        </authorList>
    </citation>
    <scope>NUCLEOTIDE SEQUENCE</scope>
    <source>
        <strain evidence="4">LEGE 11467</strain>
    </source>
</reference>
<dbReference type="InterPro" id="IPR050557">
    <property type="entry name" value="RTX_toxin/Mannuronan_C5-epim"/>
</dbReference>
<gene>
    <name evidence="4" type="ORF">IQ235_12380</name>
</gene>
<evidence type="ECO:0000313" key="4">
    <source>
        <dbReference type="EMBL" id="MBE9041577.1"/>
    </source>
</evidence>
<keyword evidence="2" id="KW-0964">Secreted</keyword>
<accession>A0A928VWL1</accession>
<dbReference type="AlphaFoldDB" id="A0A928VWL1"/>
<name>A0A928VWL1_9CYAN</name>
<comment type="caution">
    <text evidence="4">The sequence shown here is derived from an EMBL/GenBank/DDBJ whole genome shotgun (WGS) entry which is preliminary data.</text>
</comment>
<proteinExistence type="predicted"/>